<dbReference type="Gene3D" id="3.40.50.1110">
    <property type="entry name" value="SGNH hydrolase"/>
    <property type="match status" value="1"/>
</dbReference>
<dbReference type="RefSeq" id="WP_190925951.1">
    <property type="nucleotide sequence ID" value="NZ_JACXJA010000006.1"/>
</dbReference>
<dbReference type="AlphaFoldDB" id="A0A927C4Z5"/>
<comment type="caution">
    <text evidence="3">The sequence shown here is derived from an EMBL/GenBank/DDBJ whole genome shotgun (WGS) entry which is preliminary data.</text>
</comment>
<dbReference type="InterPro" id="IPR005181">
    <property type="entry name" value="SASA"/>
</dbReference>
<keyword evidence="4" id="KW-1185">Reference proteome</keyword>
<keyword evidence="1" id="KW-0378">Hydrolase</keyword>
<evidence type="ECO:0000259" key="2">
    <source>
        <dbReference type="Pfam" id="PF03629"/>
    </source>
</evidence>
<reference evidence="3" key="1">
    <citation type="submission" date="2020-09" db="EMBL/GenBank/DDBJ databases">
        <title>A novel bacterium of genus Paenibacillus, isolated from South China Sea.</title>
        <authorList>
            <person name="Huang H."/>
            <person name="Mo K."/>
            <person name="Hu Y."/>
        </authorList>
    </citation>
    <scope>NUCLEOTIDE SEQUENCE</scope>
    <source>
        <strain evidence="3">IB182363</strain>
    </source>
</reference>
<organism evidence="3 4">
    <name type="scientific">Paenibacillus oceani</name>
    <dbReference type="NCBI Taxonomy" id="2772510"/>
    <lineage>
        <taxon>Bacteria</taxon>
        <taxon>Bacillati</taxon>
        <taxon>Bacillota</taxon>
        <taxon>Bacilli</taxon>
        <taxon>Bacillales</taxon>
        <taxon>Paenibacillaceae</taxon>
        <taxon>Paenibacillus</taxon>
    </lineage>
</organism>
<dbReference type="Proteomes" id="UP000639396">
    <property type="component" value="Unassembled WGS sequence"/>
</dbReference>
<evidence type="ECO:0000313" key="3">
    <source>
        <dbReference type="EMBL" id="MBD2861448.1"/>
    </source>
</evidence>
<proteinExistence type="predicted"/>
<evidence type="ECO:0000313" key="4">
    <source>
        <dbReference type="Proteomes" id="UP000639396"/>
    </source>
</evidence>
<name>A0A927C4Z5_9BACL</name>
<evidence type="ECO:0000256" key="1">
    <source>
        <dbReference type="ARBA" id="ARBA00022801"/>
    </source>
</evidence>
<dbReference type="SUPFAM" id="SSF52266">
    <property type="entry name" value="SGNH hydrolase"/>
    <property type="match status" value="1"/>
</dbReference>
<protein>
    <recommendedName>
        <fullName evidence="2">Sialate O-acetylesterase domain-containing protein</fullName>
    </recommendedName>
</protein>
<dbReference type="GO" id="GO:0016787">
    <property type="term" value="F:hydrolase activity"/>
    <property type="evidence" value="ECO:0007669"/>
    <property type="project" value="UniProtKB-KW"/>
</dbReference>
<sequence length="87" mass="9585">MLEAFRTVAGKSGAELPVFTAQLGAYTAPDAPDPQWSRMREIQRRIAHEEQVELIVTVDCPLSDEIHISSSGNVLVGERFADEAFLV</sequence>
<dbReference type="Pfam" id="PF03629">
    <property type="entry name" value="SASA"/>
    <property type="match status" value="1"/>
</dbReference>
<gene>
    <name evidence="3" type="ORF">IDH45_05530</name>
</gene>
<dbReference type="EMBL" id="JACXJA010000006">
    <property type="protein sequence ID" value="MBD2861448.1"/>
    <property type="molecule type" value="Genomic_DNA"/>
</dbReference>
<accession>A0A927C4Z5</accession>
<dbReference type="InterPro" id="IPR036514">
    <property type="entry name" value="SGNH_hydro_sf"/>
</dbReference>
<feature type="domain" description="Sialate O-acetylesterase" evidence="2">
    <location>
        <begin position="14"/>
        <end position="84"/>
    </location>
</feature>